<dbReference type="InParanoid" id="B0DLA1"/>
<dbReference type="AlphaFoldDB" id="B0DLA1"/>
<proteinExistence type="predicted"/>
<dbReference type="HOGENOM" id="CLU_1669639_0_0_1"/>
<keyword evidence="2" id="KW-1185">Reference proteome</keyword>
<dbReference type="Proteomes" id="UP000001194">
    <property type="component" value="Unassembled WGS sequence"/>
</dbReference>
<dbReference type="KEGG" id="lbc:LACBIDRAFT_330430"/>
<reference evidence="1 2" key="1">
    <citation type="journal article" date="2008" name="Nature">
        <title>The genome of Laccaria bicolor provides insights into mycorrhizal symbiosis.</title>
        <authorList>
            <person name="Martin F."/>
            <person name="Aerts A."/>
            <person name="Ahren D."/>
            <person name="Brun A."/>
            <person name="Danchin E.G.J."/>
            <person name="Duchaussoy F."/>
            <person name="Gibon J."/>
            <person name="Kohler A."/>
            <person name="Lindquist E."/>
            <person name="Pereda V."/>
            <person name="Salamov A."/>
            <person name="Shapiro H.J."/>
            <person name="Wuyts J."/>
            <person name="Blaudez D."/>
            <person name="Buee M."/>
            <person name="Brokstein P."/>
            <person name="Canbaeck B."/>
            <person name="Cohen D."/>
            <person name="Courty P.E."/>
            <person name="Coutinho P.M."/>
            <person name="Delaruelle C."/>
            <person name="Detter J.C."/>
            <person name="Deveau A."/>
            <person name="DiFazio S."/>
            <person name="Duplessis S."/>
            <person name="Fraissinet-Tachet L."/>
            <person name="Lucic E."/>
            <person name="Frey-Klett P."/>
            <person name="Fourrey C."/>
            <person name="Feussner I."/>
            <person name="Gay G."/>
            <person name="Grimwood J."/>
            <person name="Hoegger P.J."/>
            <person name="Jain P."/>
            <person name="Kilaru S."/>
            <person name="Labbe J."/>
            <person name="Lin Y.C."/>
            <person name="Legue V."/>
            <person name="Le Tacon F."/>
            <person name="Marmeisse R."/>
            <person name="Melayah D."/>
            <person name="Montanini B."/>
            <person name="Muratet M."/>
            <person name="Nehls U."/>
            <person name="Niculita-Hirzel H."/>
            <person name="Oudot-Le Secq M.P."/>
            <person name="Peter M."/>
            <person name="Quesneville H."/>
            <person name="Rajashekar B."/>
            <person name="Reich M."/>
            <person name="Rouhier N."/>
            <person name="Schmutz J."/>
            <person name="Yin T."/>
            <person name="Chalot M."/>
            <person name="Henrissat B."/>
            <person name="Kuees U."/>
            <person name="Lucas S."/>
            <person name="Van de Peer Y."/>
            <person name="Podila G.K."/>
            <person name="Polle A."/>
            <person name="Pukkila P.J."/>
            <person name="Richardson P.M."/>
            <person name="Rouze P."/>
            <person name="Sanders I.R."/>
            <person name="Stajich J.E."/>
            <person name="Tunlid A."/>
            <person name="Tuskan G."/>
            <person name="Grigoriev I.V."/>
        </authorList>
    </citation>
    <scope>NUCLEOTIDE SEQUENCE [LARGE SCALE GENOMIC DNA]</scope>
    <source>
        <strain evidence="2">S238N-H82 / ATCC MYA-4686</strain>
    </source>
</reference>
<evidence type="ECO:0000313" key="2">
    <source>
        <dbReference type="Proteomes" id="UP000001194"/>
    </source>
</evidence>
<sequence length="190" mass="20644">MRFMLQCFPHHQGHLSSEALVALAQGHPWSVVHPTQPLLMEGEFPRSNDSGYQGASISAGKKKVDWDDTAPWDERSSSVEQGRDFIEGAELSFGFQTPFRTNAKFFDTSSSIPPTPFSSAPGTVPALDVSLMQDVTVGLAMPSCTIFGDNVRDHNTTPNQSLYAMALSRQTNLVSLSQNVNSSSPDKGQP</sequence>
<organism evidence="2">
    <name type="scientific">Laccaria bicolor (strain S238N-H82 / ATCC MYA-4686)</name>
    <name type="common">Bicoloured deceiver</name>
    <name type="synonym">Laccaria laccata var. bicolor</name>
    <dbReference type="NCBI Taxonomy" id="486041"/>
    <lineage>
        <taxon>Eukaryota</taxon>
        <taxon>Fungi</taxon>
        <taxon>Dikarya</taxon>
        <taxon>Basidiomycota</taxon>
        <taxon>Agaricomycotina</taxon>
        <taxon>Agaricomycetes</taxon>
        <taxon>Agaricomycetidae</taxon>
        <taxon>Agaricales</taxon>
        <taxon>Agaricineae</taxon>
        <taxon>Hydnangiaceae</taxon>
        <taxon>Laccaria</taxon>
    </lineage>
</organism>
<protein>
    <submittedName>
        <fullName evidence="1">Predicted protein</fullName>
    </submittedName>
</protein>
<gene>
    <name evidence="1" type="ORF">LACBIDRAFT_330430</name>
</gene>
<dbReference type="EMBL" id="DS547117">
    <property type="protein sequence ID" value="EDR04527.1"/>
    <property type="molecule type" value="Genomic_DNA"/>
</dbReference>
<name>B0DLA1_LACBS</name>
<dbReference type="GeneID" id="6080438"/>
<accession>B0DLA1</accession>
<dbReference type="RefSeq" id="XP_001884699.1">
    <property type="nucleotide sequence ID" value="XM_001884664.1"/>
</dbReference>
<evidence type="ECO:0000313" key="1">
    <source>
        <dbReference type="EMBL" id="EDR04527.1"/>
    </source>
</evidence>
<dbReference type="OrthoDB" id="10494269at2759"/>